<dbReference type="AlphaFoldDB" id="A0A834HKK5"/>
<dbReference type="PANTHER" id="PTHR48061">
    <property type="entry name" value="LEUCINE-RICH REPEAT RECEPTOR PROTEIN KINASE EMS1-LIKE-RELATED"/>
    <property type="match status" value="1"/>
</dbReference>
<keyword evidence="4 9" id="KW-0732">Signal</keyword>
<keyword evidence="2" id="KW-0433">Leucine-rich repeat</keyword>
<dbReference type="Proteomes" id="UP000626092">
    <property type="component" value="Unassembled WGS sequence"/>
</dbReference>
<proteinExistence type="predicted"/>
<evidence type="ECO:0000256" key="6">
    <source>
        <dbReference type="ARBA" id="ARBA00022989"/>
    </source>
</evidence>
<accession>A0A834HKK5</accession>
<evidence type="ECO:0000313" key="12">
    <source>
        <dbReference type="Proteomes" id="UP000626092"/>
    </source>
</evidence>
<gene>
    <name evidence="11" type="ORF">RHSIM_Rhsim01G0065600</name>
</gene>
<dbReference type="Gene3D" id="3.80.10.10">
    <property type="entry name" value="Ribonuclease Inhibitor"/>
    <property type="match status" value="2"/>
</dbReference>
<dbReference type="InterPro" id="IPR032675">
    <property type="entry name" value="LRR_dom_sf"/>
</dbReference>
<evidence type="ECO:0000259" key="10">
    <source>
        <dbReference type="Pfam" id="PF08263"/>
    </source>
</evidence>
<name>A0A834HKK5_RHOSS</name>
<dbReference type="InterPro" id="IPR046956">
    <property type="entry name" value="RLP23-like"/>
</dbReference>
<dbReference type="PANTHER" id="PTHR48061:SF46">
    <property type="entry name" value="LEUCINE-RICH REPEAT-CONTAINING N-TERMINAL PLANT-TYPE DOMAIN-CONTAINING PROTEIN"/>
    <property type="match status" value="1"/>
</dbReference>
<keyword evidence="3" id="KW-0812">Transmembrane</keyword>
<evidence type="ECO:0000256" key="1">
    <source>
        <dbReference type="ARBA" id="ARBA00004479"/>
    </source>
</evidence>
<dbReference type="Pfam" id="PF08263">
    <property type="entry name" value="LRRNT_2"/>
    <property type="match status" value="1"/>
</dbReference>
<feature type="signal peptide" evidence="9">
    <location>
        <begin position="1"/>
        <end position="31"/>
    </location>
</feature>
<dbReference type="EMBL" id="WJXA01000001">
    <property type="protein sequence ID" value="KAF7152769.1"/>
    <property type="molecule type" value="Genomic_DNA"/>
</dbReference>
<evidence type="ECO:0000256" key="7">
    <source>
        <dbReference type="ARBA" id="ARBA00023136"/>
    </source>
</evidence>
<dbReference type="SUPFAM" id="SSF52058">
    <property type="entry name" value="L domain-like"/>
    <property type="match status" value="1"/>
</dbReference>
<sequence length="251" mass="28469">MGLQQVWLSYNQLFNLFFFFLFLCQLTCLHAQLCTQDQTSALLQFKENFSFNKSSSQEYCDDFGITSFPKMESWKKGSNCCSWAGVDCDGTGQVIGLDLSCSWLQGTFHLNSSLFLSFPRLQKLNLAYNDFFMSRIPPEFTRFTELKRLNLSECGLSGKVPPGISFLNKLVSLDLSNNALRLEEGGFELLIQNLSKLRDLDLYSVNMSSSVVPKSLLNLTSLRTLWLGRSGLHGEFPSRIFHLPHLQNLGI</sequence>
<dbReference type="Pfam" id="PF00560">
    <property type="entry name" value="LRR_1"/>
    <property type="match status" value="2"/>
</dbReference>
<evidence type="ECO:0000256" key="3">
    <source>
        <dbReference type="ARBA" id="ARBA00022692"/>
    </source>
</evidence>
<evidence type="ECO:0000313" key="11">
    <source>
        <dbReference type="EMBL" id="KAF7152769.1"/>
    </source>
</evidence>
<keyword evidence="12" id="KW-1185">Reference proteome</keyword>
<dbReference type="InterPro" id="IPR013210">
    <property type="entry name" value="LRR_N_plant-typ"/>
</dbReference>
<evidence type="ECO:0000256" key="5">
    <source>
        <dbReference type="ARBA" id="ARBA00022737"/>
    </source>
</evidence>
<reference evidence="11" key="1">
    <citation type="submission" date="2019-11" db="EMBL/GenBank/DDBJ databases">
        <authorList>
            <person name="Liu Y."/>
            <person name="Hou J."/>
            <person name="Li T.-Q."/>
            <person name="Guan C.-H."/>
            <person name="Wu X."/>
            <person name="Wu H.-Z."/>
            <person name="Ling F."/>
            <person name="Zhang R."/>
            <person name="Shi X.-G."/>
            <person name="Ren J.-P."/>
            <person name="Chen E.-F."/>
            <person name="Sun J.-M."/>
        </authorList>
    </citation>
    <scope>NUCLEOTIDE SEQUENCE</scope>
    <source>
        <strain evidence="11">Adult_tree_wgs_1</strain>
        <tissue evidence="11">Leaves</tissue>
    </source>
</reference>
<dbReference type="OrthoDB" id="1305316at2759"/>
<comment type="subcellular location">
    <subcellularLocation>
        <location evidence="1">Membrane</location>
        <topology evidence="1">Single-pass type I membrane protein</topology>
    </subcellularLocation>
</comment>
<evidence type="ECO:0000256" key="8">
    <source>
        <dbReference type="ARBA" id="ARBA00023180"/>
    </source>
</evidence>
<dbReference type="GO" id="GO:0016020">
    <property type="term" value="C:membrane"/>
    <property type="evidence" value="ECO:0007669"/>
    <property type="project" value="UniProtKB-SubCell"/>
</dbReference>
<protein>
    <recommendedName>
        <fullName evidence="10">Leucine-rich repeat-containing N-terminal plant-type domain-containing protein</fullName>
    </recommendedName>
</protein>
<keyword evidence="5" id="KW-0677">Repeat</keyword>
<dbReference type="InterPro" id="IPR001611">
    <property type="entry name" value="Leu-rich_rpt"/>
</dbReference>
<keyword evidence="7" id="KW-0472">Membrane</keyword>
<comment type="caution">
    <text evidence="11">The sequence shown here is derived from an EMBL/GenBank/DDBJ whole genome shotgun (WGS) entry which is preliminary data.</text>
</comment>
<feature type="chain" id="PRO_5032965836" description="Leucine-rich repeat-containing N-terminal plant-type domain-containing protein" evidence="9">
    <location>
        <begin position="32"/>
        <end position="251"/>
    </location>
</feature>
<evidence type="ECO:0000256" key="4">
    <source>
        <dbReference type="ARBA" id="ARBA00022729"/>
    </source>
</evidence>
<evidence type="ECO:0000256" key="2">
    <source>
        <dbReference type="ARBA" id="ARBA00022614"/>
    </source>
</evidence>
<keyword evidence="8" id="KW-0325">Glycoprotein</keyword>
<feature type="domain" description="Leucine-rich repeat-containing N-terminal plant-type" evidence="10">
    <location>
        <begin position="36"/>
        <end position="89"/>
    </location>
</feature>
<keyword evidence="6" id="KW-1133">Transmembrane helix</keyword>
<organism evidence="11 12">
    <name type="scientific">Rhododendron simsii</name>
    <name type="common">Sims's rhododendron</name>
    <dbReference type="NCBI Taxonomy" id="118357"/>
    <lineage>
        <taxon>Eukaryota</taxon>
        <taxon>Viridiplantae</taxon>
        <taxon>Streptophyta</taxon>
        <taxon>Embryophyta</taxon>
        <taxon>Tracheophyta</taxon>
        <taxon>Spermatophyta</taxon>
        <taxon>Magnoliopsida</taxon>
        <taxon>eudicotyledons</taxon>
        <taxon>Gunneridae</taxon>
        <taxon>Pentapetalae</taxon>
        <taxon>asterids</taxon>
        <taxon>Ericales</taxon>
        <taxon>Ericaceae</taxon>
        <taxon>Ericoideae</taxon>
        <taxon>Rhodoreae</taxon>
        <taxon>Rhododendron</taxon>
    </lineage>
</organism>
<evidence type="ECO:0000256" key="9">
    <source>
        <dbReference type="SAM" id="SignalP"/>
    </source>
</evidence>